<dbReference type="PANTHER" id="PTHR43289:SF34">
    <property type="entry name" value="SERINE_THREONINE-PROTEIN KINASE YBDM-RELATED"/>
    <property type="match status" value="1"/>
</dbReference>
<dbReference type="SMART" id="SM00065">
    <property type="entry name" value="GAF"/>
    <property type="match status" value="1"/>
</dbReference>
<dbReference type="InterPro" id="IPR008266">
    <property type="entry name" value="Tyr_kinase_AS"/>
</dbReference>
<accession>A0A7X6IBK9</accession>
<keyword evidence="9" id="KW-1185">Reference proteome</keyword>
<name>A0A7X6IBK9_9BACT</name>
<dbReference type="AlphaFoldDB" id="A0A7X6IBK9"/>
<dbReference type="CDD" id="cd14014">
    <property type="entry name" value="STKc_PknB_like"/>
    <property type="match status" value="1"/>
</dbReference>
<dbReference type="PROSITE" id="PS00109">
    <property type="entry name" value="PROTEIN_KINASE_TYR"/>
    <property type="match status" value="1"/>
</dbReference>
<dbReference type="PROSITE" id="PS50011">
    <property type="entry name" value="PROTEIN_KINASE_DOM"/>
    <property type="match status" value="1"/>
</dbReference>
<evidence type="ECO:0000256" key="3">
    <source>
        <dbReference type="ARBA" id="ARBA00022777"/>
    </source>
</evidence>
<dbReference type="Gene3D" id="3.30.450.40">
    <property type="match status" value="1"/>
</dbReference>
<evidence type="ECO:0000259" key="6">
    <source>
        <dbReference type="PROSITE" id="PS50011"/>
    </source>
</evidence>
<evidence type="ECO:0000256" key="4">
    <source>
        <dbReference type="ARBA" id="ARBA00022840"/>
    </source>
</evidence>
<dbReference type="SUPFAM" id="SSF56112">
    <property type="entry name" value="Protein kinase-like (PK-like)"/>
    <property type="match status" value="1"/>
</dbReference>
<dbReference type="RefSeq" id="WP_168060214.1">
    <property type="nucleotide sequence ID" value="NZ_VTOW01000002.1"/>
</dbReference>
<feature type="domain" description="HDOD" evidence="7">
    <location>
        <begin position="381"/>
        <end position="576"/>
    </location>
</feature>
<dbReference type="InterPro" id="IPR013976">
    <property type="entry name" value="HDOD"/>
</dbReference>
<dbReference type="InterPro" id="IPR000719">
    <property type="entry name" value="Prot_kinase_dom"/>
</dbReference>
<dbReference type="Pfam" id="PF00069">
    <property type="entry name" value="Pkinase"/>
    <property type="match status" value="1"/>
</dbReference>
<keyword evidence="4" id="KW-0067">ATP-binding</keyword>
<sequence>MPTDFPVQYGKYLLIDKIAKGGMAEVFLAKQTGSKGFERLLAIKRILPQFTENAEFVSMFINEAKVAAQLSHPNIVQVFDFGQVEESYYIGMEYVMGRDLRTIMERSQKSNRPLPIDQILFIVSRVCSGLEHAHKKKDLHGNELNLVHRDISPQNILISYDGEIKLVDFGIAKAALQENETRTGTLKGKFAYMSPEQAWGKKVDHRSDLFSLGIVLYECATGKRLFKGDSEINTLDRVREAKFDPPRRFNADISEQVETVISKSLVKEAGNRCPSAAQMQRELERCLSKPLSEVQAGLAQNLHQLFNEEIEKDRVRMKKAALATSEKSKIEGGAQTPPSGPSKAAPPSKPTPESPKAEFKSTAQPTILQKLQDRIHHRGDLPVLRDTVIQTLRAAEDKVSGAADVARSILQDQGFAVKVLKVANSAYFNGGYGEVYTVSRAVVVLGLDMIRSVSLGLSFVELFQKQHPGIDLKKIIADAFIAATLAKELGERLHYPKQEELFLATLFYNLGPISLAYYLPESHLEIQRLVEKSGLPLWKAEQQVLGASVNQLGIAMAKECKVPDHLAEPLAASDQILFSPANTPREQLWAVSYLANRIVGNLFTEKGTEEEMAGLMQQMEVCLKIPPEEGLGLIQKAYKNIKEVSDSFEIEAEKFRPPTSGSKTSSPRSGLLERLGKIFRVSEGAEEEVPIPPVQIKESTNETEKIEAPEKIEGIDRPSLQLKFLRDISNHIAENQDINVLFSAILEGIHIGIGFDRALLVLCNPSKTQITGRYGLGALSQELADRLKLPNDPADNIFGKVYLEKKAVFVQDIHVEPVRSLISKTFLSLFESRSFVISPIHAKGNVIGFFYADKALSKEVISQEDYQLFLHFAFHANIALERMFLRSTS</sequence>
<keyword evidence="2" id="KW-0547">Nucleotide-binding</keyword>
<keyword evidence="3" id="KW-0418">Kinase</keyword>
<proteinExistence type="predicted"/>
<feature type="region of interest" description="Disordered" evidence="5">
    <location>
        <begin position="321"/>
        <end position="363"/>
    </location>
</feature>
<keyword evidence="1" id="KW-0808">Transferase</keyword>
<dbReference type="Gene3D" id="1.10.3210.10">
    <property type="entry name" value="Hypothetical protein af1432"/>
    <property type="match status" value="1"/>
</dbReference>
<dbReference type="PANTHER" id="PTHR43289">
    <property type="entry name" value="MITOGEN-ACTIVATED PROTEIN KINASE KINASE KINASE 20-RELATED"/>
    <property type="match status" value="1"/>
</dbReference>
<evidence type="ECO:0000259" key="7">
    <source>
        <dbReference type="PROSITE" id="PS51833"/>
    </source>
</evidence>
<dbReference type="Pfam" id="PF01590">
    <property type="entry name" value="GAF"/>
    <property type="match status" value="1"/>
</dbReference>
<dbReference type="Proteomes" id="UP000534783">
    <property type="component" value="Unassembled WGS sequence"/>
</dbReference>
<gene>
    <name evidence="8" type="ORF">MNODULE_12260</name>
</gene>
<evidence type="ECO:0000256" key="5">
    <source>
        <dbReference type="SAM" id="MobiDB-lite"/>
    </source>
</evidence>
<dbReference type="Pfam" id="PF08668">
    <property type="entry name" value="HDOD"/>
    <property type="match status" value="1"/>
</dbReference>
<protein>
    <submittedName>
        <fullName evidence="8">HDOD domain-containing protein</fullName>
    </submittedName>
</protein>
<dbReference type="SUPFAM" id="SSF109604">
    <property type="entry name" value="HD-domain/PDEase-like"/>
    <property type="match status" value="1"/>
</dbReference>
<evidence type="ECO:0000256" key="2">
    <source>
        <dbReference type="ARBA" id="ARBA00022741"/>
    </source>
</evidence>
<dbReference type="EMBL" id="VTOW01000002">
    <property type="protein sequence ID" value="NKE71514.1"/>
    <property type="molecule type" value="Genomic_DNA"/>
</dbReference>
<organism evidence="8 9">
    <name type="scientific">Candidatus Manganitrophus noduliformans</name>
    <dbReference type="NCBI Taxonomy" id="2606439"/>
    <lineage>
        <taxon>Bacteria</taxon>
        <taxon>Pseudomonadati</taxon>
        <taxon>Nitrospirota</taxon>
        <taxon>Nitrospiria</taxon>
        <taxon>Candidatus Troglogloeales</taxon>
        <taxon>Candidatus Manganitrophaceae</taxon>
        <taxon>Candidatus Manganitrophus</taxon>
    </lineage>
</organism>
<dbReference type="Gene3D" id="1.10.510.10">
    <property type="entry name" value="Transferase(Phosphotransferase) domain 1"/>
    <property type="match status" value="1"/>
</dbReference>
<evidence type="ECO:0000313" key="9">
    <source>
        <dbReference type="Proteomes" id="UP000534783"/>
    </source>
</evidence>
<dbReference type="SUPFAM" id="SSF55781">
    <property type="entry name" value="GAF domain-like"/>
    <property type="match status" value="1"/>
</dbReference>
<dbReference type="InterPro" id="IPR011009">
    <property type="entry name" value="Kinase-like_dom_sf"/>
</dbReference>
<evidence type="ECO:0000256" key="1">
    <source>
        <dbReference type="ARBA" id="ARBA00022679"/>
    </source>
</evidence>
<dbReference type="InterPro" id="IPR029016">
    <property type="entry name" value="GAF-like_dom_sf"/>
</dbReference>
<dbReference type="GO" id="GO:0005524">
    <property type="term" value="F:ATP binding"/>
    <property type="evidence" value="ECO:0007669"/>
    <property type="project" value="UniProtKB-KW"/>
</dbReference>
<dbReference type="Gene3D" id="3.30.200.20">
    <property type="entry name" value="Phosphorylase Kinase, domain 1"/>
    <property type="match status" value="1"/>
</dbReference>
<feature type="domain" description="Protein kinase" evidence="6">
    <location>
        <begin position="12"/>
        <end position="306"/>
    </location>
</feature>
<dbReference type="InterPro" id="IPR003018">
    <property type="entry name" value="GAF"/>
</dbReference>
<dbReference type="GO" id="GO:0004674">
    <property type="term" value="F:protein serine/threonine kinase activity"/>
    <property type="evidence" value="ECO:0007669"/>
    <property type="project" value="TreeGrafter"/>
</dbReference>
<reference evidence="8 9" key="1">
    <citation type="journal article" date="2020" name="Nature">
        <title>Bacterial chemolithoautotrophy via manganese oxidation.</title>
        <authorList>
            <person name="Yu H."/>
            <person name="Leadbetter J.R."/>
        </authorList>
    </citation>
    <scope>NUCLEOTIDE SEQUENCE [LARGE SCALE GENOMIC DNA]</scope>
    <source>
        <strain evidence="8 9">Mn-1</strain>
    </source>
</reference>
<comment type="caution">
    <text evidence="8">The sequence shown here is derived from an EMBL/GenBank/DDBJ whole genome shotgun (WGS) entry which is preliminary data.</text>
</comment>
<evidence type="ECO:0000313" key="8">
    <source>
        <dbReference type="EMBL" id="NKE71514.1"/>
    </source>
</evidence>
<dbReference type="PROSITE" id="PS51833">
    <property type="entry name" value="HDOD"/>
    <property type="match status" value="1"/>
</dbReference>